<dbReference type="Pfam" id="PF18267">
    <property type="entry name" value="Rubredoxin_C"/>
    <property type="match status" value="1"/>
</dbReference>
<dbReference type="Gene3D" id="3.50.50.60">
    <property type="entry name" value="FAD/NAD(P)-binding domain"/>
    <property type="match status" value="2"/>
</dbReference>
<dbReference type="InterPro" id="IPR023753">
    <property type="entry name" value="FAD/NAD-binding_dom"/>
</dbReference>
<protein>
    <submittedName>
        <fullName evidence="7">FAD-dependent oxidoreductase</fullName>
    </submittedName>
</protein>
<gene>
    <name evidence="7" type="ORF">NYR02_17825</name>
</gene>
<dbReference type="AlphaFoldDB" id="A0A9X2WIB9"/>
<dbReference type="Gene3D" id="3.30.390.30">
    <property type="match status" value="1"/>
</dbReference>
<evidence type="ECO:0000313" key="8">
    <source>
        <dbReference type="Proteomes" id="UP001147830"/>
    </source>
</evidence>
<dbReference type="Proteomes" id="UP001147830">
    <property type="component" value="Unassembled WGS sequence"/>
</dbReference>
<dbReference type="GO" id="GO:0016491">
    <property type="term" value="F:oxidoreductase activity"/>
    <property type="evidence" value="ECO:0007669"/>
    <property type="project" value="InterPro"/>
</dbReference>
<dbReference type="EMBL" id="JAOANI010000029">
    <property type="protein sequence ID" value="MCT7360885.1"/>
    <property type="molecule type" value="Genomic_DNA"/>
</dbReference>
<organism evidence="7 8">
    <name type="scientific">Thalassolituus pacificus</name>
    <dbReference type="NCBI Taxonomy" id="2975440"/>
    <lineage>
        <taxon>Bacteria</taxon>
        <taxon>Pseudomonadati</taxon>
        <taxon>Pseudomonadota</taxon>
        <taxon>Gammaproteobacteria</taxon>
        <taxon>Oceanospirillales</taxon>
        <taxon>Oceanospirillaceae</taxon>
        <taxon>Thalassolituus</taxon>
    </lineage>
</organism>
<reference evidence="7" key="2">
    <citation type="submission" date="2022-08" db="EMBL/GenBank/DDBJ databases">
        <authorList>
            <person name="Dong C."/>
        </authorList>
    </citation>
    <scope>NUCLEOTIDE SEQUENCE</scope>
    <source>
        <strain evidence="7">59MF3M-4</strain>
    </source>
</reference>
<comment type="caution">
    <text evidence="7">The sequence shown here is derived from an EMBL/GenBank/DDBJ whole genome shotgun (WGS) entry which is preliminary data.</text>
</comment>
<dbReference type="PANTHER" id="PTHR43429:SF3">
    <property type="entry name" value="NITRITE REDUCTASE [NAD(P)H]"/>
    <property type="match status" value="1"/>
</dbReference>
<sequence length="425" mass="46651">MAANILVIIGNGLAANRVLEQLGEDHPFSAVQVLSDEPVAHYNRIMLSPLLAGETTLNAITPHDKDWYQSRRIAVYLNQNVEQIDKQKQQVICSGGDRFSYDALIFATGSRSFVPDIPGSDASNVVGFRSLRDVDTMLVRLPDIQHATVIGAGLLGVEAATGLRSHSIQVTLLHRNPVLMNRQMDATASALLEKELLNRGIDVRTGCTPLNLCSSNAPKLHINTIQFEQTGSNSQQHLNTDLVIFATGIIANKELAESAGIRCGRGIQVDALMRTSQPHIFALGECCEFNGNTYGLVAPIWEQASILARQLRQQYQSGQPDQHLALSAADPLLTYQEREHLTKLKVSGVDIHSIGQFEADSSTEVLQLLDEHAGIYKKILLRDERIVGALCVGDVADSHWYYELMQQGDSVTAMRPTLLFGQAYC</sequence>
<evidence type="ECO:0000256" key="3">
    <source>
        <dbReference type="ARBA" id="ARBA00022630"/>
    </source>
</evidence>
<keyword evidence="4" id="KW-0274">FAD</keyword>
<proteinExistence type="inferred from homology"/>
<dbReference type="PRINTS" id="PR00411">
    <property type="entry name" value="PNDRDTASEI"/>
</dbReference>
<feature type="domain" description="NADH-rubredoxin oxidoreductase C-terminal" evidence="6">
    <location>
        <begin position="342"/>
        <end position="408"/>
    </location>
</feature>
<dbReference type="Pfam" id="PF07992">
    <property type="entry name" value="Pyr_redox_2"/>
    <property type="match status" value="1"/>
</dbReference>
<comment type="cofactor">
    <cofactor evidence="1">
        <name>FAD</name>
        <dbReference type="ChEBI" id="CHEBI:57692"/>
    </cofactor>
</comment>
<dbReference type="InterPro" id="IPR050260">
    <property type="entry name" value="FAD-bd_OxRdtase"/>
</dbReference>
<dbReference type="InterPro" id="IPR036188">
    <property type="entry name" value="FAD/NAD-bd_sf"/>
</dbReference>
<reference evidence="7" key="1">
    <citation type="journal article" date="2022" name="Front. Microbiol.">
        <title>Genome-based taxonomic rearrangement of Oceanobacter-related bacteria including the description of Thalassolituus hydrocarbonoclasticus sp. nov. and Thalassolituus pacificus sp. nov. and emended description of the genus Thalassolituus.</title>
        <authorList>
            <person name="Dong C."/>
            <person name="Wei L."/>
            <person name="Wang J."/>
            <person name="Lai Q."/>
            <person name="Huang Z."/>
            <person name="Shao Z."/>
        </authorList>
    </citation>
    <scope>NUCLEOTIDE SEQUENCE</scope>
    <source>
        <strain evidence="7">59MF3M-4</strain>
    </source>
</reference>
<name>A0A9X2WIB9_9GAMM</name>
<feature type="domain" description="FAD/NAD(P)-binding" evidence="5">
    <location>
        <begin position="6"/>
        <end position="291"/>
    </location>
</feature>
<evidence type="ECO:0000259" key="5">
    <source>
        <dbReference type="Pfam" id="PF07992"/>
    </source>
</evidence>
<dbReference type="PRINTS" id="PR00368">
    <property type="entry name" value="FADPNR"/>
</dbReference>
<dbReference type="PANTHER" id="PTHR43429">
    <property type="entry name" value="PYRIDINE NUCLEOTIDE-DISULFIDE OXIDOREDUCTASE DOMAIN-CONTAINING"/>
    <property type="match status" value="1"/>
</dbReference>
<evidence type="ECO:0000313" key="7">
    <source>
        <dbReference type="EMBL" id="MCT7360885.1"/>
    </source>
</evidence>
<keyword evidence="3" id="KW-0285">Flavoprotein</keyword>
<evidence type="ECO:0000259" key="6">
    <source>
        <dbReference type="Pfam" id="PF18267"/>
    </source>
</evidence>
<dbReference type="InterPro" id="IPR041575">
    <property type="entry name" value="Rubredoxin_C"/>
</dbReference>
<dbReference type="InterPro" id="IPR016156">
    <property type="entry name" value="FAD/NAD-linked_Rdtase_dimer_sf"/>
</dbReference>
<evidence type="ECO:0000256" key="1">
    <source>
        <dbReference type="ARBA" id="ARBA00001974"/>
    </source>
</evidence>
<dbReference type="RefSeq" id="WP_260977720.1">
    <property type="nucleotide sequence ID" value="NZ_JAOANI010000029.1"/>
</dbReference>
<keyword evidence="8" id="KW-1185">Reference proteome</keyword>
<evidence type="ECO:0000256" key="2">
    <source>
        <dbReference type="ARBA" id="ARBA00006442"/>
    </source>
</evidence>
<accession>A0A9X2WIB9</accession>
<dbReference type="SUPFAM" id="SSF51905">
    <property type="entry name" value="FAD/NAD(P)-binding domain"/>
    <property type="match status" value="2"/>
</dbReference>
<comment type="similarity">
    <text evidence="2">Belongs to the FAD-dependent oxidoreductase family.</text>
</comment>
<evidence type="ECO:0000256" key="4">
    <source>
        <dbReference type="ARBA" id="ARBA00022827"/>
    </source>
</evidence>